<name>A0AC35G0T1_9BILA</name>
<evidence type="ECO:0000313" key="1">
    <source>
        <dbReference type="Proteomes" id="UP000887580"/>
    </source>
</evidence>
<sequence length="114" mass="12797">MQKKYSYVGCPTANFNPAPDPLDECDTDTESVYFGKGAPKIDWEKENELIERPKLDDSDSKEDDSDDEEEDVVYGVQRIAANLGNVKNVESDDEEEGDGGEEESQSDEEDIVHF</sequence>
<protein>
    <submittedName>
        <fullName evidence="2">Uncharacterized protein</fullName>
    </submittedName>
</protein>
<accession>A0AC35G0T1</accession>
<reference evidence="2" key="1">
    <citation type="submission" date="2022-11" db="UniProtKB">
        <authorList>
            <consortium name="WormBaseParasite"/>
        </authorList>
    </citation>
    <scope>IDENTIFICATION</scope>
</reference>
<organism evidence="1 2">
    <name type="scientific">Panagrolaimus sp. PS1159</name>
    <dbReference type="NCBI Taxonomy" id="55785"/>
    <lineage>
        <taxon>Eukaryota</taxon>
        <taxon>Metazoa</taxon>
        <taxon>Ecdysozoa</taxon>
        <taxon>Nematoda</taxon>
        <taxon>Chromadorea</taxon>
        <taxon>Rhabditida</taxon>
        <taxon>Tylenchina</taxon>
        <taxon>Panagrolaimomorpha</taxon>
        <taxon>Panagrolaimoidea</taxon>
        <taxon>Panagrolaimidae</taxon>
        <taxon>Panagrolaimus</taxon>
    </lineage>
</organism>
<evidence type="ECO:0000313" key="2">
    <source>
        <dbReference type="WBParaSite" id="PS1159_v2.g22762.t1"/>
    </source>
</evidence>
<dbReference type="Proteomes" id="UP000887580">
    <property type="component" value="Unplaced"/>
</dbReference>
<proteinExistence type="predicted"/>
<dbReference type="WBParaSite" id="PS1159_v2.g22762.t1">
    <property type="protein sequence ID" value="PS1159_v2.g22762.t1"/>
    <property type="gene ID" value="PS1159_v2.g22762"/>
</dbReference>